<feature type="signal peptide" evidence="1">
    <location>
        <begin position="1"/>
        <end position="20"/>
    </location>
</feature>
<protein>
    <recommendedName>
        <fullName evidence="2">Ig-like domain-containing protein</fullName>
    </recommendedName>
</protein>
<feature type="domain" description="Ig-like" evidence="2">
    <location>
        <begin position="16"/>
        <end position="108"/>
    </location>
</feature>
<dbReference type="PANTHER" id="PTHR23267">
    <property type="entry name" value="IMMUNOGLOBULIN LIGHT CHAIN"/>
    <property type="match status" value="1"/>
</dbReference>
<dbReference type="AlphaFoldDB" id="A0A8C3FDQ3"/>
<dbReference type="SMART" id="SM00409">
    <property type="entry name" value="IG"/>
    <property type="match status" value="1"/>
</dbReference>
<dbReference type="Gene3D" id="2.60.40.10">
    <property type="entry name" value="Immunoglobulins"/>
    <property type="match status" value="1"/>
</dbReference>
<dbReference type="InterPro" id="IPR036179">
    <property type="entry name" value="Ig-like_dom_sf"/>
</dbReference>
<organism evidence="3 4">
    <name type="scientific">Chrysemys picta bellii</name>
    <name type="common">Western painted turtle</name>
    <name type="synonym">Emys bellii</name>
    <dbReference type="NCBI Taxonomy" id="8478"/>
    <lineage>
        <taxon>Eukaryota</taxon>
        <taxon>Metazoa</taxon>
        <taxon>Chordata</taxon>
        <taxon>Craniata</taxon>
        <taxon>Vertebrata</taxon>
        <taxon>Euteleostomi</taxon>
        <taxon>Archelosauria</taxon>
        <taxon>Testudinata</taxon>
        <taxon>Testudines</taxon>
        <taxon>Cryptodira</taxon>
        <taxon>Durocryptodira</taxon>
        <taxon>Testudinoidea</taxon>
        <taxon>Emydidae</taxon>
        <taxon>Chrysemys</taxon>
    </lineage>
</organism>
<reference evidence="3" key="2">
    <citation type="submission" date="2025-09" db="UniProtKB">
        <authorList>
            <consortium name="Ensembl"/>
        </authorList>
    </citation>
    <scope>IDENTIFICATION</scope>
</reference>
<evidence type="ECO:0000256" key="1">
    <source>
        <dbReference type="SAM" id="SignalP"/>
    </source>
</evidence>
<dbReference type="InterPro" id="IPR050150">
    <property type="entry name" value="IgV_Light_Chain"/>
</dbReference>
<sequence length="118" mass="12632">MAWAPLLLTLIFSFFPGSLSQFTLTQPPSVSVSIGNTVKLSCALSSGSTFGAWFQQKPGQAPRFVLYGTTSRGDGIPDRFTGSTSGNVGYLTITNAQAEDDADYYCSMGLNFVTWPEA</sequence>
<dbReference type="InterPro" id="IPR013783">
    <property type="entry name" value="Ig-like_fold"/>
</dbReference>
<dbReference type="Pfam" id="PF07686">
    <property type="entry name" value="V-set"/>
    <property type="match status" value="1"/>
</dbReference>
<proteinExistence type="predicted"/>
<evidence type="ECO:0000313" key="4">
    <source>
        <dbReference type="Proteomes" id="UP000694380"/>
    </source>
</evidence>
<dbReference type="SMART" id="SM00406">
    <property type="entry name" value="IGv"/>
    <property type="match status" value="1"/>
</dbReference>
<accession>A0A8C3FDQ3</accession>
<dbReference type="InterPro" id="IPR003599">
    <property type="entry name" value="Ig_sub"/>
</dbReference>
<dbReference type="SUPFAM" id="SSF48726">
    <property type="entry name" value="Immunoglobulin"/>
    <property type="match status" value="1"/>
</dbReference>
<dbReference type="PROSITE" id="PS50835">
    <property type="entry name" value="IG_LIKE"/>
    <property type="match status" value="1"/>
</dbReference>
<dbReference type="GeneTree" id="ENSGT00940000154179"/>
<evidence type="ECO:0000259" key="2">
    <source>
        <dbReference type="PROSITE" id="PS50835"/>
    </source>
</evidence>
<dbReference type="Proteomes" id="UP000694380">
    <property type="component" value="Unplaced"/>
</dbReference>
<keyword evidence="1" id="KW-0732">Signal</keyword>
<dbReference type="InterPro" id="IPR013106">
    <property type="entry name" value="Ig_V-set"/>
</dbReference>
<dbReference type="Ensembl" id="ENSCPBT00000006932.1">
    <property type="protein sequence ID" value="ENSCPBP00000005715.1"/>
    <property type="gene ID" value="ENSCPBG00000004565.1"/>
</dbReference>
<keyword evidence="4" id="KW-1185">Reference proteome</keyword>
<name>A0A8C3FDQ3_CHRPI</name>
<dbReference type="InterPro" id="IPR007110">
    <property type="entry name" value="Ig-like_dom"/>
</dbReference>
<feature type="chain" id="PRO_5034681114" description="Ig-like domain-containing protein" evidence="1">
    <location>
        <begin position="21"/>
        <end position="118"/>
    </location>
</feature>
<reference evidence="3" key="1">
    <citation type="submission" date="2025-08" db="UniProtKB">
        <authorList>
            <consortium name="Ensembl"/>
        </authorList>
    </citation>
    <scope>IDENTIFICATION</scope>
</reference>
<evidence type="ECO:0000313" key="3">
    <source>
        <dbReference type="Ensembl" id="ENSCPBP00000005715.1"/>
    </source>
</evidence>
<dbReference type="OMA" id="AMWHSSA"/>